<sequence>MQRIRKPSSLLQEKLQHSFYRRPGIRHELGVGEQSVVTPFYDPMIAKLVVKGKDREEAIGILKDALAHYEVQGIKTNIPMLQKVVEHEAYVSGDTTTNFVEKYLQETKKNVMK</sequence>
<dbReference type="PANTHER" id="PTHR18866:SF33">
    <property type="entry name" value="METHYLCROTONOYL-COA CARBOXYLASE SUBUNIT ALPHA, MITOCHONDRIAL-RELATED"/>
    <property type="match status" value="1"/>
</dbReference>
<evidence type="ECO:0000259" key="6">
    <source>
        <dbReference type="PROSITE" id="PS50979"/>
    </source>
</evidence>
<dbReference type="PANTHER" id="PTHR18866">
    <property type="entry name" value="CARBOXYLASE:PYRUVATE/ACETYL-COA/PROPIONYL-COA CARBOXYLASE"/>
    <property type="match status" value="1"/>
</dbReference>
<protein>
    <recommendedName>
        <fullName evidence="1">biotin carboxylase</fullName>
        <ecNumber evidence="1">6.3.4.14</ecNumber>
    </recommendedName>
</protein>
<gene>
    <name evidence="7" type="ORF">NDK43_08325</name>
</gene>
<evidence type="ECO:0000313" key="7">
    <source>
        <dbReference type="EMBL" id="MCM2532394.1"/>
    </source>
</evidence>
<comment type="caution">
    <text evidence="7">The sequence shown here is derived from an EMBL/GenBank/DDBJ whole genome shotgun (WGS) entry which is preliminary data.</text>
</comment>
<keyword evidence="5" id="KW-0092">Biotin</keyword>
<evidence type="ECO:0000256" key="3">
    <source>
        <dbReference type="ARBA" id="ARBA00022741"/>
    </source>
</evidence>
<keyword evidence="4" id="KW-0067">ATP-binding</keyword>
<dbReference type="InterPro" id="IPR011764">
    <property type="entry name" value="Biotin_carboxylation_dom"/>
</dbReference>
<organism evidence="7 8">
    <name type="scientific">Neobacillus pocheonensis</name>
    <dbReference type="NCBI Taxonomy" id="363869"/>
    <lineage>
        <taxon>Bacteria</taxon>
        <taxon>Bacillati</taxon>
        <taxon>Bacillota</taxon>
        <taxon>Bacilli</taxon>
        <taxon>Bacillales</taxon>
        <taxon>Bacillaceae</taxon>
        <taxon>Neobacillus</taxon>
    </lineage>
</organism>
<keyword evidence="8" id="KW-1185">Reference proteome</keyword>
<dbReference type="Proteomes" id="UP001523262">
    <property type="component" value="Unassembled WGS sequence"/>
</dbReference>
<reference evidence="7 8" key="1">
    <citation type="submission" date="2022-06" db="EMBL/GenBank/DDBJ databases">
        <authorList>
            <person name="Jeon C.O."/>
        </authorList>
    </citation>
    <scope>NUCLEOTIDE SEQUENCE [LARGE SCALE GENOMIC DNA]</scope>
    <source>
        <strain evidence="7 8">KCTC 13943</strain>
    </source>
</reference>
<dbReference type="SUPFAM" id="SSF51246">
    <property type="entry name" value="Rudiment single hybrid motif"/>
    <property type="match status" value="1"/>
</dbReference>
<dbReference type="Gene3D" id="3.30.470.20">
    <property type="entry name" value="ATP-grasp fold, B domain"/>
    <property type="match status" value="1"/>
</dbReference>
<evidence type="ECO:0000256" key="2">
    <source>
        <dbReference type="ARBA" id="ARBA00022598"/>
    </source>
</evidence>
<dbReference type="Pfam" id="PF02785">
    <property type="entry name" value="Biotin_carb_C"/>
    <property type="match status" value="1"/>
</dbReference>
<dbReference type="InterPro" id="IPR005482">
    <property type="entry name" value="Biotin_COase_C"/>
</dbReference>
<dbReference type="SMART" id="SM00878">
    <property type="entry name" value="Biotin_carb_C"/>
    <property type="match status" value="1"/>
</dbReference>
<dbReference type="EMBL" id="JAMQCR010000001">
    <property type="protein sequence ID" value="MCM2532394.1"/>
    <property type="molecule type" value="Genomic_DNA"/>
</dbReference>
<dbReference type="EC" id="6.3.4.14" evidence="1"/>
<evidence type="ECO:0000256" key="5">
    <source>
        <dbReference type="ARBA" id="ARBA00023267"/>
    </source>
</evidence>
<name>A0ABT0W7T9_9BACI</name>
<keyword evidence="2" id="KW-0436">Ligase</keyword>
<accession>A0ABT0W7T9</accession>
<dbReference type="PROSITE" id="PS50979">
    <property type="entry name" value="BC"/>
    <property type="match status" value="1"/>
</dbReference>
<proteinExistence type="predicted"/>
<keyword evidence="3" id="KW-0547">Nucleotide-binding</keyword>
<evidence type="ECO:0000256" key="1">
    <source>
        <dbReference type="ARBA" id="ARBA00013263"/>
    </source>
</evidence>
<evidence type="ECO:0000313" key="8">
    <source>
        <dbReference type="Proteomes" id="UP001523262"/>
    </source>
</evidence>
<dbReference type="InterPro" id="IPR050856">
    <property type="entry name" value="Biotin_carboxylase_complex"/>
</dbReference>
<feature type="domain" description="Biotin carboxylation" evidence="6">
    <location>
        <begin position="1"/>
        <end position="105"/>
    </location>
</feature>
<dbReference type="InterPro" id="IPR011054">
    <property type="entry name" value="Rudment_hybrid_motif"/>
</dbReference>
<evidence type="ECO:0000256" key="4">
    <source>
        <dbReference type="ARBA" id="ARBA00022840"/>
    </source>
</evidence>